<organism evidence="2 3">
    <name type="scientific">Agromyces albus</name>
    <dbReference type="NCBI Taxonomy" id="205332"/>
    <lineage>
        <taxon>Bacteria</taxon>
        <taxon>Bacillati</taxon>
        <taxon>Actinomycetota</taxon>
        <taxon>Actinomycetes</taxon>
        <taxon>Micrococcales</taxon>
        <taxon>Microbacteriaceae</taxon>
        <taxon>Agromyces</taxon>
    </lineage>
</organism>
<name>A0A4Q2KVY5_9MICO</name>
<keyword evidence="3" id="KW-1185">Reference proteome</keyword>
<dbReference type="AlphaFoldDB" id="A0A4Q2KVY5"/>
<evidence type="ECO:0000313" key="2">
    <source>
        <dbReference type="EMBL" id="RXZ68003.1"/>
    </source>
</evidence>
<feature type="compositionally biased region" description="Polar residues" evidence="1">
    <location>
        <begin position="1"/>
        <end position="13"/>
    </location>
</feature>
<dbReference type="RefSeq" id="WP_129521741.1">
    <property type="nucleotide sequence ID" value="NZ_SDPN01000034.1"/>
</dbReference>
<dbReference type="EMBL" id="SDPN01000034">
    <property type="protein sequence ID" value="RXZ68003.1"/>
    <property type="molecule type" value="Genomic_DNA"/>
</dbReference>
<dbReference type="OrthoDB" id="5023422at2"/>
<proteinExistence type="predicted"/>
<feature type="region of interest" description="Disordered" evidence="1">
    <location>
        <begin position="1"/>
        <end position="69"/>
    </location>
</feature>
<evidence type="ECO:0000313" key="3">
    <source>
        <dbReference type="Proteomes" id="UP000293865"/>
    </source>
</evidence>
<gene>
    <name evidence="2" type="ORF">ESP51_15215</name>
</gene>
<dbReference type="Proteomes" id="UP000293865">
    <property type="component" value="Unassembled WGS sequence"/>
</dbReference>
<accession>A0A4Q2KVY5</accession>
<evidence type="ECO:0000256" key="1">
    <source>
        <dbReference type="SAM" id="MobiDB-lite"/>
    </source>
</evidence>
<sequence length="69" mass="6818">MSDTEGTDGTTSEPRQKPGGLGSEGTIPNEPDGVGVGAGEPTTFEPEEDPEAAANRDDEATEAGPGSGS</sequence>
<reference evidence="2 3" key="1">
    <citation type="submission" date="2019-01" db="EMBL/GenBank/DDBJ databases">
        <title>Agromyces.</title>
        <authorList>
            <person name="Li J."/>
        </authorList>
    </citation>
    <scope>NUCLEOTIDE SEQUENCE [LARGE SCALE GENOMIC DNA]</scope>
    <source>
        <strain evidence="2 3">DSM 15934</strain>
    </source>
</reference>
<comment type="caution">
    <text evidence="2">The sequence shown here is derived from an EMBL/GenBank/DDBJ whole genome shotgun (WGS) entry which is preliminary data.</text>
</comment>
<protein>
    <submittedName>
        <fullName evidence="2">Uncharacterized protein</fullName>
    </submittedName>
</protein>